<evidence type="ECO:0000313" key="1">
    <source>
        <dbReference type="EMBL" id="EFC94838.1"/>
    </source>
</evidence>
<gene>
    <name evidence="1" type="ORF">CLOSTHATH_06977</name>
</gene>
<feature type="non-terminal residue" evidence="1">
    <location>
        <position position="1"/>
    </location>
</feature>
<reference evidence="1 2" key="1">
    <citation type="submission" date="2010-01" db="EMBL/GenBank/DDBJ databases">
        <authorList>
            <person name="Weinstock G."/>
            <person name="Sodergren E."/>
            <person name="Clifton S."/>
            <person name="Fulton L."/>
            <person name="Fulton B."/>
            <person name="Courtney L."/>
            <person name="Fronick C."/>
            <person name="Harrison M."/>
            <person name="Strong C."/>
            <person name="Farmer C."/>
            <person name="Delahaunty K."/>
            <person name="Markovic C."/>
            <person name="Hall O."/>
            <person name="Minx P."/>
            <person name="Tomlinson C."/>
            <person name="Mitreva M."/>
            <person name="Nelson J."/>
            <person name="Hou S."/>
            <person name="Wollam A."/>
            <person name="Pepin K.H."/>
            <person name="Johnson M."/>
            <person name="Bhonagiri V."/>
            <person name="Nash W.E."/>
            <person name="Warren W."/>
            <person name="Chinwalla A."/>
            <person name="Mardis E.R."/>
            <person name="Wilson R.K."/>
        </authorList>
    </citation>
    <scope>NUCLEOTIDE SEQUENCE [LARGE SCALE GENOMIC DNA]</scope>
    <source>
        <strain evidence="1 2">DSM 13479</strain>
    </source>
</reference>
<dbReference type="HOGENOM" id="CLU_1117737_0_0_9"/>
<organism evidence="1 2">
    <name type="scientific">Hungatella hathewayi DSM 13479</name>
    <dbReference type="NCBI Taxonomy" id="566550"/>
    <lineage>
        <taxon>Bacteria</taxon>
        <taxon>Bacillati</taxon>
        <taxon>Bacillota</taxon>
        <taxon>Clostridia</taxon>
        <taxon>Lachnospirales</taxon>
        <taxon>Lachnospiraceae</taxon>
        <taxon>Hungatella</taxon>
    </lineage>
</organism>
<dbReference type="AlphaFoldDB" id="D3ATL8"/>
<comment type="caution">
    <text evidence="1">The sequence shown here is derived from an EMBL/GenBank/DDBJ whole genome shotgun (WGS) entry which is preliminary data.</text>
</comment>
<dbReference type="EMBL" id="ACIO01000912">
    <property type="protein sequence ID" value="EFC94838.1"/>
    <property type="molecule type" value="Genomic_DNA"/>
</dbReference>
<feature type="non-terminal residue" evidence="1">
    <location>
        <position position="249"/>
    </location>
</feature>
<name>D3ATL8_9FIRM</name>
<evidence type="ECO:0000313" key="2">
    <source>
        <dbReference type="Proteomes" id="UP000004968"/>
    </source>
</evidence>
<accession>D3ATL8</accession>
<dbReference type="Proteomes" id="UP000004968">
    <property type="component" value="Unassembled WGS sequence"/>
</dbReference>
<protein>
    <submittedName>
        <fullName evidence="1">Uncharacterized protein</fullName>
    </submittedName>
</protein>
<sequence length="249" mass="25883">SFGIVGEAGYQMSAAITGLTGDVASFYNLSTDEAYTKLKSIFTGETESLKELGVVMTQTALDQYALNNGFGKTTAKMTEQEKVMLRYQFVMSSLADASGDFARTSTSWANQVRVLSLQFQSLKATIGQGLINAFTPVIRVINTILAKLQTLAAYFKAFTVALFGDAGGSSNIADSMESAAGSSGAVADNMDKAAGAAKKMKEYTLGIDELNVLNPDEGNGGSGGGAGGGGSLDFGDMSGELFGEVTVNQ</sequence>
<proteinExistence type="predicted"/>